<dbReference type="RefSeq" id="WP_166305022.1">
    <property type="nucleotide sequence ID" value="NZ_CAWPIB010000007.1"/>
</dbReference>
<keyword evidence="2" id="KW-1185">Reference proteome</keyword>
<reference evidence="1 2" key="1">
    <citation type="submission" date="2018-02" db="EMBL/GenBank/DDBJ databases">
        <authorList>
            <person name="Machado R.A."/>
        </authorList>
    </citation>
    <scope>NUCLEOTIDE SEQUENCE [LARGE SCALE GENOMIC DNA]</scope>
    <source>
        <strain evidence="1 2">DSM 19724</strain>
    </source>
</reference>
<evidence type="ECO:0000313" key="1">
    <source>
        <dbReference type="EMBL" id="NHB92245.1"/>
    </source>
</evidence>
<accession>A0A7X5QDD5</accession>
<proteinExistence type="predicted"/>
<name>A0A7X5QDD5_9GAMM</name>
<evidence type="ECO:0000313" key="2">
    <source>
        <dbReference type="Proteomes" id="UP000591844"/>
    </source>
</evidence>
<gene>
    <name evidence="1" type="ORF">C5469_08820</name>
</gene>
<dbReference type="EMBL" id="PUJW01000007">
    <property type="protein sequence ID" value="NHB92245.1"/>
    <property type="molecule type" value="Genomic_DNA"/>
</dbReference>
<dbReference type="Proteomes" id="UP000591844">
    <property type="component" value="Unassembled WGS sequence"/>
</dbReference>
<dbReference type="AlphaFoldDB" id="A0A7X5QDD5"/>
<sequence>MGTFLATVCANPDQAISQGADYVRQLPQKAIDQITQQFVPALLSTLGVVIEPGGRVALSEQSYQEVLKRLESKTNRHLPDPAVRTQAILTGVNAWNHSAINR</sequence>
<organism evidence="1 2">
    <name type="scientific">Photorhabdus cinerea</name>
    <dbReference type="NCBI Taxonomy" id="471575"/>
    <lineage>
        <taxon>Bacteria</taxon>
        <taxon>Pseudomonadati</taxon>
        <taxon>Pseudomonadota</taxon>
        <taxon>Gammaproteobacteria</taxon>
        <taxon>Enterobacterales</taxon>
        <taxon>Morganellaceae</taxon>
        <taxon>Photorhabdus</taxon>
    </lineage>
</organism>
<comment type="caution">
    <text evidence="1">The sequence shown here is derived from an EMBL/GenBank/DDBJ whole genome shotgun (WGS) entry which is preliminary data.</text>
</comment>
<protein>
    <submittedName>
        <fullName evidence="1">Uncharacterized protein</fullName>
    </submittedName>
</protein>